<sequence length="57" mass="6528">MRRIVRIRPLPIPAELLGGDYRSDPGLRADLQHWVGQIWADKDAQIEQLLGDGHLDR</sequence>
<keyword evidence="2" id="KW-1185">Reference proteome</keyword>
<name>A0A7U7J280_9GAMM</name>
<organism evidence="1 2">
    <name type="scientific">Candidatus Contendobacter odensis Run_B_J11</name>
    <dbReference type="NCBI Taxonomy" id="1400861"/>
    <lineage>
        <taxon>Bacteria</taxon>
        <taxon>Pseudomonadati</taxon>
        <taxon>Pseudomonadota</taxon>
        <taxon>Gammaproteobacteria</taxon>
        <taxon>Candidatus Competibacteraceae</taxon>
        <taxon>Candidatus Contendibacter</taxon>
    </lineage>
</organism>
<dbReference type="OrthoDB" id="319710at2"/>
<accession>A0A7U7J280</accession>
<reference evidence="1 2" key="1">
    <citation type="journal article" date="2014" name="ISME J.">
        <title>Candidatus Competibacter-lineage genomes retrieved from metagenomes reveal functional metabolic diversity.</title>
        <authorList>
            <person name="McIlroy S.J."/>
            <person name="Albertsen M."/>
            <person name="Andresen E.K."/>
            <person name="Saunders A.M."/>
            <person name="Kristiansen R."/>
            <person name="Stokholm-Bjerregaard M."/>
            <person name="Nielsen K.L."/>
            <person name="Nielsen P.H."/>
        </authorList>
    </citation>
    <scope>NUCLEOTIDE SEQUENCE [LARGE SCALE GENOMIC DNA]</scope>
    <source>
        <strain evidence="1 2">Run_B_J11</strain>
    </source>
</reference>
<evidence type="ECO:0000313" key="2">
    <source>
        <dbReference type="Proteomes" id="UP000019184"/>
    </source>
</evidence>
<proteinExistence type="predicted"/>
<dbReference type="EMBL" id="CBTK010000010">
    <property type="protein sequence ID" value="CDH43148.1"/>
    <property type="molecule type" value="Genomic_DNA"/>
</dbReference>
<evidence type="ECO:0000313" key="1">
    <source>
        <dbReference type="EMBL" id="CDH43148.1"/>
    </source>
</evidence>
<comment type="caution">
    <text evidence="1">The sequence shown here is derived from an EMBL/GenBank/DDBJ whole genome shotgun (WGS) entry which is preliminary data.</text>
</comment>
<protein>
    <submittedName>
        <fullName evidence="1">Uncharacterized protein</fullName>
    </submittedName>
</protein>
<dbReference type="AlphaFoldDB" id="A0A7U7J280"/>
<dbReference type="RefSeq" id="WP_154724682.1">
    <property type="nucleotide sequence ID" value="NZ_CBTK010000010.1"/>
</dbReference>
<gene>
    <name evidence="1" type="ORF">BN874_1070006</name>
</gene>
<dbReference type="Proteomes" id="UP000019184">
    <property type="component" value="Unassembled WGS sequence"/>
</dbReference>